<dbReference type="RefSeq" id="WP_156739293.1">
    <property type="nucleotide sequence ID" value="NZ_CACRYJ010000011.1"/>
</dbReference>
<dbReference type="InterPro" id="IPR004260">
    <property type="entry name" value="Pyr-dimer_DNA_glycosylase"/>
</dbReference>
<dbReference type="Pfam" id="PF03013">
    <property type="entry name" value="Pyr_excise"/>
    <property type="match status" value="1"/>
</dbReference>
<evidence type="ECO:0000313" key="3">
    <source>
        <dbReference type="Proteomes" id="UP000419743"/>
    </source>
</evidence>
<name>A0A7M4DF04_9MICO</name>
<feature type="region of interest" description="Disordered" evidence="1">
    <location>
        <begin position="119"/>
        <end position="149"/>
    </location>
</feature>
<protein>
    <recommendedName>
        <fullName evidence="4">Pyrimidine dimer DNA glycosylase</fullName>
    </recommendedName>
</protein>
<evidence type="ECO:0008006" key="4">
    <source>
        <dbReference type="Google" id="ProtNLM"/>
    </source>
</evidence>
<gene>
    <name evidence="2" type="ORF">HALOF300_00695</name>
</gene>
<dbReference type="AlphaFoldDB" id="A0A7M4DF04"/>
<evidence type="ECO:0000256" key="1">
    <source>
        <dbReference type="SAM" id="MobiDB-lite"/>
    </source>
</evidence>
<sequence>MRLWSLHPRYLDRQGLTACWREALLAQAVLAGATRGYTRHPQLERFRSCAEPLTAVGGYLDGVATEASARGYRFDRSRIREAGGAGDRIPVTDGQLRLEWLHLMAKLEVRTPDLARHWAHEPEPEPHPSFMTVPGPVADWERSAPDLSR</sequence>
<evidence type="ECO:0000313" key="2">
    <source>
        <dbReference type="EMBL" id="VZO35497.1"/>
    </source>
</evidence>
<reference evidence="2 3" key="1">
    <citation type="submission" date="2019-11" db="EMBL/GenBank/DDBJ databases">
        <authorList>
            <person name="Criscuolo A."/>
        </authorList>
    </citation>
    <scope>NUCLEOTIDE SEQUENCE [LARGE SCALE GENOMIC DNA]</scope>
    <source>
        <strain evidence="2">CIP111667</strain>
    </source>
</reference>
<dbReference type="EMBL" id="CACRYJ010000011">
    <property type="protein sequence ID" value="VZO35497.1"/>
    <property type="molecule type" value="Genomic_DNA"/>
</dbReference>
<feature type="compositionally biased region" description="Basic and acidic residues" evidence="1">
    <location>
        <begin position="139"/>
        <end position="149"/>
    </location>
</feature>
<comment type="caution">
    <text evidence="2">The sequence shown here is derived from an EMBL/GenBank/DDBJ whole genome shotgun (WGS) entry which is preliminary data.</text>
</comment>
<proteinExistence type="predicted"/>
<accession>A0A7M4DF04</accession>
<keyword evidence="3" id="KW-1185">Reference proteome</keyword>
<dbReference type="Proteomes" id="UP000419743">
    <property type="component" value="Unassembled WGS sequence"/>
</dbReference>
<organism evidence="2 3">
    <name type="scientific">Occultella aeris</name>
    <dbReference type="NCBI Taxonomy" id="2761496"/>
    <lineage>
        <taxon>Bacteria</taxon>
        <taxon>Bacillati</taxon>
        <taxon>Actinomycetota</taxon>
        <taxon>Actinomycetes</taxon>
        <taxon>Micrococcales</taxon>
        <taxon>Ruaniaceae</taxon>
        <taxon>Occultella</taxon>
    </lineage>
</organism>